<keyword evidence="13" id="KW-1185">Reference proteome</keyword>
<dbReference type="GO" id="GO:0015031">
    <property type="term" value="P:protein transport"/>
    <property type="evidence" value="ECO:0007669"/>
    <property type="project" value="UniProtKB-KW"/>
</dbReference>
<evidence type="ECO:0000259" key="11">
    <source>
        <dbReference type="Pfam" id="PF02108"/>
    </source>
</evidence>
<dbReference type="OrthoDB" id="6415116at2"/>
<gene>
    <name evidence="12" type="ORF">SAMN06273570_3383</name>
</gene>
<evidence type="ECO:0000313" key="12">
    <source>
        <dbReference type="EMBL" id="SOD38946.1"/>
    </source>
</evidence>
<keyword evidence="7" id="KW-1005">Bacterial flagellum biogenesis</keyword>
<protein>
    <recommendedName>
        <fullName evidence="4">Flagellar assembly protein FliH</fullName>
    </recommendedName>
</protein>
<dbReference type="InterPro" id="IPR000563">
    <property type="entry name" value="Flag_FliH"/>
</dbReference>
<evidence type="ECO:0000256" key="4">
    <source>
        <dbReference type="ARBA" id="ARBA00016507"/>
    </source>
</evidence>
<keyword evidence="12" id="KW-0966">Cell projection</keyword>
<comment type="similarity">
    <text evidence="3">Belongs to the FliH family.</text>
</comment>
<dbReference type="GO" id="GO:0005829">
    <property type="term" value="C:cytosol"/>
    <property type="evidence" value="ECO:0007669"/>
    <property type="project" value="TreeGrafter"/>
</dbReference>
<dbReference type="InterPro" id="IPR018035">
    <property type="entry name" value="Flagellar_FliH/T3SS_HrpE"/>
</dbReference>
<dbReference type="PRINTS" id="PR01003">
    <property type="entry name" value="FLGFLIH"/>
</dbReference>
<dbReference type="EMBL" id="OCMY01000001">
    <property type="protein sequence ID" value="SOD38946.1"/>
    <property type="molecule type" value="Genomic_DNA"/>
</dbReference>
<dbReference type="AlphaFoldDB" id="A0A286BXR4"/>
<proteinExistence type="inferred from homology"/>
<evidence type="ECO:0000256" key="10">
    <source>
        <dbReference type="SAM" id="MobiDB-lite"/>
    </source>
</evidence>
<name>A0A286BXR4_9GAMM</name>
<evidence type="ECO:0000256" key="2">
    <source>
        <dbReference type="ARBA" id="ARBA00004496"/>
    </source>
</evidence>
<keyword evidence="12" id="KW-0282">Flagellum</keyword>
<keyword evidence="8" id="KW-0653">Protein transport</keyword>
<accession>A0A286BXR4</accession>
<dbReference type="PANTHER" id="PTHR34982">
    <property type="entry name" value="YOP PROTEINS TRANSLOCATION PROTEIN L"/>
    <property type="match status" value="1"/>
</dbReference>
<organism evidence="12 13">
    <name type="scientific">Candidatus Pantoea floridensis</name>
    <dbReference type="NCBI Taxonomy" id="1938870"/>
    <lineage>
        <taxon>Bacteria</taxon>
        <taxon>Pseudomonadati</taxon>
        <taxon>Pseudomonadota</taxon>
        <taxon>Gammaproteobacteria</taxon>
        <taxon>Enterobacterales</taxon>
        <taxon>Erwiniaceae</taxon>
        <taxon>Pantoea</taxon>
    </lineage>
</organism>
<dbReference type="RefSeq" id="WP_097096806.1">
    <property type="nucleotide sequence ID" value="NZ_OCMY01000001.1"/>
</dbReference>
<evidence type="ECO:0000256" key="9">
    <source>
        <dbReference type="ARBA" id="ARBA00023225"/>
    </source>
</evidence>
<reference evidence="13" key="1">
    <citation type="submission" date="2017-09" db="EMBL/GenBank/DDBJ databases">
        <authorList>
            <person name="Varghese N."/>
            <person name="Submissions S."/>
        </authorList>
    </citation>
    <scope>NUCLEOTIDE SEQUENCE [LARGE SCALE GENOMIC DNA]</scope>
    <source>
        <strain evidence="13">JKS000234</strain>
    </source>
</reference>
<feature type="region of interest" description="Disordered" evidence="10">
    <location>
        <begin position="1"/>
        <end position="23"/>
    </location>
</feature>
<dbReference type="GO" id="GO:0044781">
    <property type="term" value="P:bacterial-type flagellum organization"/>
    <property type="evidence" value="ECO:0007669"/>
    <property type="project" value="UniProtKB-KW"/>
</dbReference>
<dbReference type="GO" id="GO:0003774">
    <property type="term" value="F:cytoskeletal motor activity"/>
    <property type="evidence" value="ECO:0007669"/>
    <property type="project" value="InterPro"/>
</dbReference>
<evidence type="ECO:0000256" key="7">
    <source>
        <dbReference type="ARBA" id="ARBA00022795"/>
    </source>
</evidence>
<evidence type="ECO:0000256" key="6">
    <source>
        <dbReference type="ARBA" id="ARBA00022490"/>
    </source>
</evidence>
<dbReference type="GO" id="GO:0071973">
    <property type="term" value="P:bacterial-type flagellum-dependent cell motility"/>
    <property type="evidence" value="ECO:0007669"/>
    <property type="project" value="InterPro"/>
</dbReference>
<dbReference type="Pfam" id="PF02108">
    <property type="entry name" value="FliH"/>
    <property type="match status" value="1"/>
</dbReference>
<dbReference type="InterPro" id="IPR051472">
    <property type="entry name" value="T3SS_Stator/FliH"/>
</dbReference>
<comment type="subcellular location">
    <subcellularLocation>
        <location evidence="2">Cytoplasm</location>
    </subcellularLocation>
</comment>
<comment type="function">
    <text evidence="1">Needed for flagellar regrowth and assembly.</text>
</comment>
<dbReference type="GO" id="GO:0009288">
    <property type="term" value="C:bacterial-type flagellum"/>
    <property type="evidence" value="ECO:0007669"/>
    <property type="project" value="InterPro"/>
</dbReference>
<feature type="compositionally biased region" description="Polar residues" evidence="10">
    <location>
        <begin position="11"/>
        <end position="23"/>
    </location>
</feature>
<evidence type="ECO:0000256" key="8">
    <source>
        <dbReference type="ARBA" id="ARBA00022927"/>
    </source>
</evidence>
<keyword evidence="9" id="KW-1006">Bacterial flagellum protein export</keyword>
<feature type="domain" description="Flagellar assembly protein FliH/Type III secretion system HrpE" evidence="11">
    <location>
        <begin position="104"/>
        <end position="229"/>
    </location>
</feature>
<sequence>MPTFDKKFEQASGTEWRSWQPDNLLSDTSAVAAPLPTLDSLQSEQDIQAELARLRKQAEQQGYQQGLSSGQEEGRKQGFDAGVREGREAGLAQGKADAVAQQQQLLRQAEGWVSNFKLAMDSLESLVPGRLVQLSLMAVQQLYGSASVADNTALLKQIRNLMKQDALLHGTMQLYVHPDDRQNVAAAMGDTLAQLGWELHSDAQLAPGGCRIISPEVEFDASLETRWQALCQLAREELSQ</sequence>
<keyword evidence="6" id="KW-0963">Cytoplasm</keyword>
<evidence type="ECO:0000256" key="1">
    <source>
        <dbReference type="ARBA" id="ARBA00003041"/>
    </source>
</evidence>
<evidence type="ECO:0000256" key="3">
    <source>
        <dbReference type="ARBA" id="ARBA00006602"/>
    </source>
</evidence>
<keyword evidence="5" id="KW-0813">Transport</keyword>
<keyword evidence="12" id="KW-0969">Cilium</keyword>
<evidence type="ECO:0000256" key="5">
    <source>
        <dbReference type="ARBA" id="ARBA00022448"/>
    </source>
</evidence>
<dbReference type="PANTHER" id="PTHR34982:SF1">
    <property type="entry name" value="FLAGELLAR ASSEMBLY PROTEIN FLIH"/>
    <property type="match status" value="1"/>
</dbReference>
<dbReference type="Proteomes" id="UP000219271">
    <property type="component" value="Unassembled WGS sequence"/>
</dbReference>
<evidence type="ECO:0000313" key="13">
    <source>
        <dbReference type="Proteomes" id="UP000219271"/>
    </source>
</evidence>